<sequence length="152" mass="16853">MYGEWWAQWYCRQSARVEQAVQWGSGGWAGHGGHSWPALSDAARASSYKSSSDYLKGLSDGSSSVSGYQSGVVDQAGVLILIKRCRGYNSALVLHSEAQALQYQQKVPFQITGLIFHVTIFLFCVLKRVSCCFPSMTSISFSTWTSYCIEKK</sequence>
<organism evidence="2 3">
    <name type="scientific">Cephalotus follicularis</name>
    <name type="common">Albany pitcher plant</name>
    <dbReference type="NCBI Taxonomy" id="3775"/>
    <lineage>
        <taxon>Eukaryota</taxon>
        <taxon>Viridiplantae</taxon>
        <taxon>Streptophyta</taxon>
        <taxon>Embryophyta</taxon>
        <taxon>Tracheophyta</taxon>
        <taxon>Spermatophyta</taxon>
        <taxon>Magnoliopsida</taxon>
        <taxon>eudicotyledons</taxon>
        <taxon>Gunneridae</taxon>
        <taxon>Pentapetalae</taxon>
        <taxon>rosids</taxon>
        <taxon>fabids</taxon>
        <taxon>Oxalidales</taxon>
        <taxon>Cephalotaceae</taxon>
        <taxon>Cephalotus</taxon>
    </lineage>
</organism>
<keyword evidence="3" id="KW-1185">Reference proteome</keyword>
<dbReference type="Proteomes" id="UP000187406">
    <property type="component" value="Unassembled WGS sequence"/>
</dbReference>
<dbReference type="AlphaFoldDB" id="A0A1Q3CJN6"/>
<accession>A0A1Q3CJN6</accession>
<keyword evidence="1" id="KW-0472">Membrane</keyword>
<name>A0A1Q3CJN6_CEPFO</name>
<evidence type="ECO:0000313" key="2">
    <source>
        <dbReference type="EMBL" id="GAV80425.1"/>
    </source>
</evidence>
<gene>
    <name evidence="2" type="ORF">CFOL_v3_23886</name>
</gene>
<proteinExistence type="predicted"/>
<feature type="transmembrane region" description="Helical" evidence="1">
    <location>
        <begin position="107"/>
        <end position="126"/>
    </location>
</feature>
<evidence type="ECO:0000313" key="3">
    <source>
        <dbReference type="Proteomes" id="UP000187406"/>
    </source>
</evidence>
<dbReference type="InParanoid" id="A0A1Q3CJN6"/>
<comment type="caution">
    <text evidence="2">The sequence shown here is derived from an EMBL/GenBank/DDBJ whole genome shotgun (WGS) entry which is preliminary data.</text>
</comment>
<protein>
    <submittedName>
        <fullName evidence="2">Uncharacterized protein</fullName>
    </submittedName>
</protein>
<keyword evidence="1" id="KW-0812">Transmembrane</keyword>
<dbReference type="EMBL" id="BDDD01002173">
    <property type="protein sequence ID" value="GAV80425.1"/>
    <property type="molecule type" value="Genomic_DNA"/>
</dbReference>
<evidence type="ECO:0000256" key="1">
    <source>
        <dbReference type="SAM" id="Phobius"/>
    </source>
</evidence>
<reference evidence="3" key="1">
    <citation type="submission" date="2016-04" db="EMBL/GenBank/DDBJ databases">
        <title>Cephalotus genome sequencing.</title>
        <authorList>
            <person name="Fukushima K."/>
            <person name="Hasebe M."/>
            <person name="Fang X."/>
        </authorList>
    </citation>
    <scope>NUCLEOTIDE SEQUENCE [LARGE SCALE GENOMIC DNA]</scope>
    <source>
        <strain evidence="3">cv. St1</strain>
    </source>
</reference>
<keyword evidence="1" id="KW-1133">Transmembrane helix</keyword>